<feature type="transmembrane region" description="Helical" evidence="1">
    <location>
        <begin position="47"/>
        <end position="65"/>
    </location>
</feature>
<dbReference type="RefSeq" id="WP_127763271.1">
    <property type="nucleotide sequence ID" value="NZ_SADE01000001.1"/>
</dbReference>
<evidence type="ECO:0000313" key="4">
    <source>
        <dbReference type="Proteomes" id="UP000287447"/>
    </source>
</evidence>
<comment type="caution">
    <text evidence="3">The sequence shown here is derived from an EMBL/GenBank/DDBJ whole genome shotgun (WGS) entry which is preliminary data.</text>
</comment>
<dbReference type="Gene3D" id="3.40.190.10">
    <property type="entry name" value="Periplasmic binding protein-like II"/>
    <property type="match status" value="2"/>
</dbReference>
<proteinExistence type="predicted"/>
<name>A0A437QTS5_9PROT</name>
<dbReference type="InterPro" id="IPR011852">
    <property type="entry name" value="TRAP_TAXI"/>
</dbReference>
<evidence type="ECO:0000256" key="1">
    <source>
        <dbReference type="SAM" id="Phobius"/>
    </source>
</evidence>
<dbReference type="EMBL" id="SADE01000001">
    <property type="protein sequence ID" value="RVU37898.1"/>
    <property type="molecule type" value="Genomic_DNA"/>
</dbReference>
<dbReference type="PANTHER" id="PTHR42941:SF1">
    <property type="entry name" value="SLL1037 PROTEIN"/>
    <property type="match status" value="1"/>
</dbReference>
<evidence type="ECO:0000313" key="3">
    <source>
        <dbReference type="EMBL" id="RVU37898.1"/>
    </source>
</evidence>
<keyword evidence="1" id="KW-1133">Transmembrane helix</keyword>
<keyword evidence="2" id="KW-0732">Signal</keyword>
<dbReference type="SUPFAM" id="SSF53850">
    <property type="entry name" value="Periplasmic binding protein-like II"/>
    <property type="match status" value="1"/>
</dbReference>
<organism evidence="3 4">
    <name type="scientific">Hwanghaeella grinnelliae</name>
    <dbReference type="NCBI Taxonomy" id="2500179"/>
    <lineage>
        <taxon>Bacteria</taxon>
        <taxon>Pseudomonadati</taxon>
        <taxon>Pseudomonadota</taxon>
        <taxon>Alphaproteobacteria</taxon>
        <taxon>Rhodospirillales</taxon>
        <taxon>Rhodospirillaceae</taxon>
        <taxon>Hwanghaeella</taxon>
    </lineage>
</organism>
<keyword evidence="4" id="KW-1185">Reference proteome</keyword>
<gene>
    <name evidence="3" type="ORF">EOI86_00925</name>
</gene>
<dbReference type="OrthoDB" id="8477520at2"/>
<keyword evidence="1" id="KW-0812">Transmembrane</keyword>
<accession>A0A437QTS5</accession>
<evidence type="ECO:0000256" key="2">
    <source>
        <dbReference type="SAM" id="SignalP"/>
    </source>
</evidence>
<dbReference type="AlphaFoldDB" id="A0A437QTS5"/>
<dbReference type="CDD" id="cd13520">
    <property type="entry name" value="PBP2_TAXI_TRAP"/>
    <property type="match status" value="1"/>
</dbReference>
<feature type="signal peptide" evidence="2">
    <location>
        <begin position="1"/>
        <end position="31"/>
    </location>
</feature>
<dbReference type="PANTHER" id="PTHR42941">
    <property type="entry name" value="SLL1037 PROTEIN"/>
    <property type="match status" value="1"/>
</dbReference>
<dbReference type="Pfam" id="PF16868">
    <property type="entry name" value="NMT1_3"/>
    <property type="match status" value="1"/>
</dbReference>
<reference evidence="4" key="1">
    <citation type="submission" date="2019-01" db="EMBL/GenBank/DDBJ databases">
        <title>Gri0909 isolated from a small marine red alga.</title>
        <authorList>
            <person name="Kim J."/>
            <person name="Jeong S.E."/>
            <person name="Jeon C.O."/>
        </authorList>
    </citation>
    <scope>NUCLEOTIDE SEQUENCE [LARGE SCALE GENOMIC DNA]</scope>
    <source>
        <strain evidence="4">Gri0909</strain>
    </source>
</reference>
<dbReference type="Proteomes" id="UP000287447">
    <property type="component" value="Unassembled WGS sequence"/>
</dbReference>
<sequence>MRLKTALKRVGALLAAAGFLAALLAAPSAHAEDERDHLLATASVGGSYFPVGVALATLIKIKLLPRQHIGMTAIRSAGSEENVRLLREGKAQFAILQGLSGYYARRGAGPFETDGPDENLRAVTMLWPNVEHWLIRKEFLDTGTIDDVLDMDDEAFSMGRKDSGTLGSNKMVLGNLGVDDVESEYVLSYLGYGPSAKAMIDGKIDGMSTPAGEPVAAITRVMKALGDDVVLLGFDDGEAALADGGLGLYRPHTIKAGTYPNQTEDIKSIAQPNFLAVSADLPDEDVYMITRTIFENLNYLGGIHRAMKALSPDNALTGLPVPLHPGAQRYFEEIGLDIPAHLTTR</sequence>
<keyword evidence="1" id="KW-0472">Membrane</keyword>
<feature type="chain" id="PRO_5019417787" evidence="2">
    <location>
        <begin position="32"/>
        <end position="345"/>
    </location>
</feature>
<protein>
    <submittedName>
        <fullName evidence="3">TAXI family TRAP transporter solute-binding subunit</fullName>
    </submittedName>
</protein>
<dbReference type="NCBIfam" id="TIGR02122">
    <property type="entry name" value="TRAP_TAXI"/>
    <property type="match status" value="1"/>
</dbReference>